<name>A0A3N1H045_9PSEU</name>
<dbReference type="Gene3D" id="3.30.60.140">
    <property type="match status" value="1"/>
</dbReference>
<dbReference type="RefSeq" id="WP_170184936.1">
    <property type="nucleotide sequence ID" value="NZ_RJKM01000001.1"/>
</dbReference>
<sequence>MSAHGMARTDAVLDLIMGHQRLLLDPGGTHGDSCEHCRAAQRDKIDGHVRAGRAIPMLLPAFPAKSPNPDKVLGHLPDLAEELSVAFLEALCVRVGEVYPPGAHLIICSDGRVFNDLVRIPDEHVSAYQRGMSDVLGRLGTAHISLYSLDDVFPGTDPAGMRRKLWADHAPDLEALRDEVRSGGPLLGLYRGITRFLYEDAKIPGFRGSNATLQRESRRRAYEVIGRSQAWGNLLAAIHPDAVRLSIHPQPCGHEKFGIFLQDAGDEDRWLTPWHAVAVEDRGRFRLMKHRAAKDAGGRLVLRGGRPSHYVLAADHSTTSSKG</sequence>
<dbReference type="Pfam" id="PF05141">
    <property type="entry name" value="DIT1_PvcA"/>
    <property type="match status" value="1"/>
</dbReference>
<reference evidence="1 2" key="1">
    <citation type="submission" date="2018-11" db="EMBL/GenBank/DDBJ databases">
        <title>Sequencing the genomes of 1000 actinobacteria strains.</title>
        <authorList>
            <person name="Klenk H.-P."/>
        </authorList>
    </citation>
    <scope>NUCLEOTIDE SEQUENCE [LARGE SCALE GENOMIC DNA]</scope>
    <source>
        <strain evidence="1 2">DSM 44231</strain>
    </source>
</reference>
<gene>
    <name evidence="1" type="ORF">EDD40_0846</name>
</gene>
<dbReference type="Proteomes" id="UP000268727">
    <property type="component" value="Unassembled WGS sequence"/>
</dbReference>
<dbReference type="EMBL" id="RJKM01000001">
    <property type="protein sequence ID" value="ROP35612.1"/>
    <property type="molecule type" value="Genomic_DNA"/>
</dbReference>
<evidence type="ECO:0000313" key="2">
    <source>
        <dbReference type="Proteomes" id="UP000268727"/>
    </source>
</evidence>
<protein>
    <submittedName>
        <fullName evidence="1">2-isocyano-3-(4-hydroxyphenyl)propanoate synthase</fullName>
    </submittedName>
</protein>
<dbReference type="InterPro" id="IPR017133">
    <property type="entry name" value="PvcA"/>
</dbReference>
<proteinExistence type="predicted"/>
<dbReference type="PANTHER" id="PTHR37285">
    <property type="entry name" value="SPORE WALL MATURATION PROTEIN DIT1"/>
    <property type="match status" value="1"/>
</dbReference>
<dbReference type="PIRSF" id="PIRSF037196">
    <property type="entry name" value="Pyoverdine_chromoph_PvcA"/>
    <property type="match status" value="1"/>
</dbReference>
<accession>A0A3N1H045</accession>
<evidence type="ECO:0000313" key="1">
    <source>
        <dbReference type="EMBL" id="ROP35612.1"/>
    </source>
</evidence>
<dbReference type="PANTHER" id="PTHR37285:SF5">
    <property type="entry name" value="SPORE WALL MATURATION PROTEIN DIT1"/>
    <property type="match status" value="1"/>
</dbReference>
<comment type="caution">
    <text evidence="1">The sequence shown here is derived from an EMBL/GenBank/DDBJ whole genome shotgun (WGS) entry which is preliminary data.</text>
</comment>
<keyword evidence="2" id="KW-1185">Reference proteome</keyword>
<organism evidence="1 2">
    <name type="scientific">Saccharothrix texasensis</name>
    <dbReference type="NCBI Taxonomy" id="103734"/>
    <lineage>
        <taxon>Bacteria</taxon>
        <taxon>Bacillati</taxon>
        <taxon>Actinomycetota</taxon>
        <taxon>Actinomycetes</taxon>
        <taxon>Pseudonocardiales</taxon>
        <taxon>Pseudonocardiaceae</taxon>
        <taxon>Saccharothrix</taxon>
    </lineage>
</organism>
<dbReference type="InterPro" id="IPR007817">
    <property type="entry name" value="Isocyanide_synthase_DIT1"/>
</dbReference>
<dbReference type="AlphaFoldDB" id="A0A3N1H045"/>